<comment type="caution">
    <text evidence="9">The sequence shown here is derived from an EMBL/GenBank/DDBJ whole genome shotgun (WGS) entry which is preliminary data.</text>
</comment>
<feature type="chain" id="PRO_5025503000" description="ABC transporter domain-containing protein" evidence="7">
    <location>
        <begin position="17"/>
        <end position="468"/>
    </location>
</feature>
<reference evidence="9" key="1">
    <citation type="submission" date="2019-06" db="EMBL/GenBank/DDBJ databases">
        <title>Genomics analysis of Aphanomyces spp. identifies a new class of oomycete effector associated with host adaptation.</title>
        <authorList>
            <person name="Gaulin E."/>
        </authorList>
    </citation>
    <scope>NUCLEOTIDE SEQUENCE</scope>
    <source>
        <strain evidence="9">CBS 578.67</strain>
    </source>
</reference>
<keyword evidence="4 6" id="KW-1133">Transmembrane helix</keyword>
<dbReference type="InterPro" id="IPR027417">
    <property type="entry name" value="P-loop_NTPase"/>
</dbReference>
<evidence type="ECO:0000313" key="9">
    <source>
        <dbReference type="EMBL" id="KAF0709479.1"/>
    </source>
</evidence>
<dbReference type="PANTHER" id="PTHR48041:SF2">
    <property type="entry name" value="ATP-DEPENDENT PERMEASE-RELATED"/>
    <property type="match status" value="1"/>
</dbReference>
<feature type="domain" description="ABC transporter" evidence="8">
    <location>
        <begin position="325"/>
        <end position="468"/>
    </location>
</feature>
<sequence length="468" mass="48865">MRFLAIAAFAVGVLTAAPLCPATNGALTPDGSSCVCKTGFQGLGCTQCITDRACMNVNANSRCVVGFGYTKSMKGKTYSCVLGSALQAVFNDGSMGFSCDASAKSCVMAVYKGATGPQGPHVVDCNLSGCSFTDSGVTCTSIKCICSNDCSVITKSLFEESIANKPVVITATSDKTLKVDIQGSPLPLDSTCSASSCELPDVFDELGASSSSTTAPPPKQSFSKALILSLAAVLVLLGGISLALVLFYSSYMAQLRRGKHDDDDADHVLEDPLQSHGFMVPSSGDHFAFQDIGCATRAHGTTVSLVAKFCGRASAVPTDEPKTILHGIRGAVRRGEMLALMGPSGSGKTTLLNCLAGVANGTTEFTGRISLDGAPLPSNFRQVAAYVHQDDCLLATLTVRESIEYSAFLRLPSSMTLVAKQQLVTRVLAELHLTHVADSRIGNASLRGVSGGERRRVSIGMELVTQPQ</sequence>
<organism evidence="9">
    <name type="scientific">Aphanomyces stellatus</name>
    <dbReference type="NCBI Taxonomy" id="120398"/>
    <lineage>
        <taxon>Eukaryota</taxon>
        <taxon>Sar</taxon>
        <taxon>Stramenopiles</taxon>
        <taxon>Oomycota</taxon>
        <taxon>Saprolegniomycetes</taxon>
        <taxon>Saprolegniales</taxon>
        <taxon>Verrucalvaceae</taxon>
        <taxon>Aphanomyces</taxon>
    </lineage>
</organism>
<dbReference type="EMBL" id="VJMH01002252">
    <property type="protein sequence ID" value="KAF0709479.1"/>
    <property type="molecule type" value="Genomic_DNA"/>
</dbReference>
<keyword evidence="2" id="KW-0813">Transport</keyword>
<dbReference type="PANTHER" id="PTHR48041">
    <property type="entry name" value="ABC TRANSPORTER G FAMILY MEMBER 28"/>
    <property type="match status" value="1"/>
</dbReference>
<feature type="transmembrane region" description="Helical" evidence="6">
    <location>
        <begin position="226"/>
        <end position="249"/>
    </location>
</feature>
<dbReference type="AlphaFoldDB" id="A0A6A4Z917"/>
<proteinExistence type="predicted"/>
<evidence type="ECO:0000256" key="1">
    <source>
        <dbReference type="ARBA" id="ARBA00004141"/>
    </source>
</evidence>
<dbReference type="SUPFAM" id="SSF52540">
    <property type="entry name" value="P-loop containing nucleoside triphosphate hydrolases"/>
    <property type="match status" value="1"/>
</dbReference>
<keyword evidence="7" id="KW-0732">Signal</keyword>
<evidence type="ECO:0000256" key="2">
    <source>
        <dbReference type="ARBA" id="ARBA00022448"/>
    </source>
</evidence>
<dbReference type="GO" id="GO:0016020">
    <property type="term" value="C:membrane"/>
    <property type="evidence" value="ECO:0007669"/>
    <property type="project" value="UniProtKB-SubCell"/>
</dbReference>
<evidence type="ECO:0000259" key="8">
    <source>
        <dbReference type="Pfam" id="PF00005"/>
    </source>
</evidence>
<accession>A0A6A4Z917</accession>
<dbReference type="GO" id="GO:0042626">
    <property type="term" value="F:ATPase-coupled transmembrane transporter activity"/>
    <property type="evidence" value="ECO:0007669"/>
    <property type="project" value="TreeGrafter"/>
</dbReference>
<dbReference type="GO" id="GO:0005524">
    <property type="term" value="F:ATP binding"/>
    <property type="evidence" value="ECO:0007669"/>
    <property type="project" value="InterPro"/>
</dbReference>
<dbReference type="GO" id="GO:0016887">
    <property type="term" value="F:ATP hydrolysis activity"/>
    <property type="evidence" value="ECO:0007669"/>
    <property type="project" value="InterPro"/>
</dbReference>
<keyword evidence="3 6" id="KW-0812">Transmembrane</keyword>
<evidence type="ECO:0000256" key="7">
    <source>
        <dbReference type="SAM" id="SignalP"/>
    </source>
</evidence>
<evidence type="ECO:0000256" key="5">
    <source>
        <dbReference type="ARBA" id="ARBA00023136"/>
    </source>
</evidence>
<dbReference type="InterPro" id="IPR050352">
    <property type="entry name" value="ABCG_transporters"/>
</dbReference>
<gene>
    <name evidence="9" type="ORF">As57867_005892</name>
</gene>
<keyword evidence="5 6" id="KW-0472">Membrane</keyword>
<protein>
    <recommendedName>
        <fullName evidence="8">ABC transporter domain-containing protein</fullName>
    </recommendedName>
</protein>
<dbReference type="OrthoDB" id="66620at2759"/>
<evidence type="ECO:0000256" key="4">
    <source>
        <dbReference type="ARBA" id="ARBA00022989"/>
    </source>
</evidence>
<evidence type="ECO:0000256" key="6">
    <source>
        <dbReference type="SAM" id="Phobius"/>
    </source>
</evidence>
<evidence type="ECO:0000256" key="3">
    <source>
        <dbReference type="ARBA" id="ARBA00022692"/>
    </source>
</evidence>
<dbReference type="Pfam" id="PF00005">
    <property type="entry name" value="ABC_tran"/>
    <property type="match status" value="1"/>
</dbReference>
<dbReference type="Gene3D" id="3.40.50.300">
    <property type="entry name" value="P-loop containing nucleotide triphosphate hydrolases"/>
    <property type="match status" value="1"/>
</dbReference>
<feature type="non-terminal residue" evidence="9">
    <location>
        <position position="468"/>
    </location>
</feature>
<dbReference type="InterPro" id="IPR003439">
    <property type="entry name" value="ABC_transporter-like_ATP-bd"/>
</dbReference>
<comment type="subcellular location">
    <subcellularLocation>
        <location evidence="1">Membrane</location>
        <topology evidence="1">Multi-pass membrane protein</topology>
    </subcellularLocation>
</comment>
<name>A0A6A4Z917_9STRA</name>
<feature type="signal peptide" evidence="7">
    <location>
        <begin position="1"/>
        <end position="16"/>
    </location>
</feature>